<feature type="non-terminal residue" evidence="1">
    <location>
        <position position="369"/>
    </location>
</feature>
<accession>A0ABP0QW11</accession>
<comment type="caution">
    <text evidence="1">The sequence shown here is derived from an EMBL/GenBank/DDBJ whole genome shotgun (WGS) entry which is preliminary data.</text>
</comment>
<dbReference type="Proteomes" id="UP001642464">
    <property type="component" value="Unassembled WGS sequence"/>
</dbReference>
<evidence type="ECO:0008006" key="3">
    <source>
        <dbReference type="Google" id="ProtNLM"/>
    </source>
</evidence>
<evidence type="ECO:0000313" key="2">
    <source>
        <dbReference type="Proteomes" id="UP001642464"/>
    </source>
</evidence>
<organism evidence="1 2">
    <name type="scientific">Durusdinium trenchii</name>
    <dbReference type="NCBI Taxonomy" id="1381693"/>
    <lineage>
        <taxon>Eukaryota</taxon>
        <taxon>Sar</taxon>
        <taxon>Alveolata</taxon>
        <taxon>Dinophyceae</taxon>
        <taxon>Suessiales</taxon>
        <taxon>Symbiodiniaceae</taxon>
        <taxon>Durusdinium</taxon>
    </lineage>
</organism>
<name>A0ABP0QW11_9DINO</name>
<proteinExistence type="predicted"/>
<keyword evidence="2" id="KW-1185">Reference proteome</keyword>
<reference evidence="1 2" key="1">
    <citation type="submission" date="2024-02" db="EMBL/GenBank/DDBJ databases">
        <authorList>
            <person name="Chen Y."/>
            <person name="Shah S."/>
            <person name="Dougan E. K."/>
            <person name="Thang M."/>
            <person name="Chan C."/>
        </authorList>
    </citation>
    <scope>NUCLEOTIDE SEQUENCE [LARGE SCALE GENOMIC DNA]</scope>
</reference>
<sequence>VRGPSGQLRLVHPVTMLLSLPNSGTTWIMTVLEAAQKNKGCIAGSSDSLHPNCNGLLMKELSKVAGAPDHETWPNIFESPPAAAMDLLFELVKDQLHGKALAEVQEMRLTGYSTAGEPLPSALVWPWKGWMNPKHDVTRIGLVLTKEIINVFQVSKYLEMRHRSGLRPAIIAFALYRHRAHCFPMSNSSRALCKECWYQQILRAFEMADFSNDDAMRGLQRFWLSRARLVGGRQGPSGLVFAHLVAWFPLLRAQLFGLRVLDYARLLVLNQRELRKYLNGTLPGNLIRSPGVEALARSFEAFRVDDPLKFLAKRERSYLALGAEPFARAAIQEMRRLQPEIDLSLFSESFLMTNSKKYGRPMNQLGEKQ</sequence>
<evidence type="ECO:0000313" key="1">
    <source>
        <dbReference type="EMBL" id="CAK9092060.1"/>
    </source>
</evidence>
<protein>
    <recommendedName>
        <fullName evidence="3">Sulfotransferase</fullName>
    </recommendedName>
</protein>
<gene>
    <name evidence="1" type="ORF">SCF082_LOCUS43334</name>
</gene>
<feature type="non-terminal residue" evidence="1">
    <location>
        <position position="1"/>
    </location>
</feature>
<dbReference type="EMBL" id="CAXAMM010040249">
    <property type="protein sequence ID" value="CAK9092060.1"/>
    <property type="molecule type" value="Genomic_DNA"/>
</dbReference>